<sequence>MEVKNSKTILLLSLIGALFFMFSCAPKAKLTAIKPAEVAMPGVKTLAILPFKGKYGDLVREEFYSKLDEVKHFTLQDLRYNEALDRIQWEQMDDPRFVPAFEEIQADAAIAGYVVGQIRDIKGYDQVQMKEGTGRYRKVKRKNIFTGKTEIVDEEIMKTVLKRVPYIVRTASLTASIKVIDLKTRKILATKQVTESFKQKYGGKEEAQGGFLGIFGGGNSIEQVPTPEETMSLLAQKIASKLVAKIAPTKYTIEVELDKSGPSYVKKGVKLAEKGDWEGAMEMWSVVLEENPHCAPALYNLGVAYEARGDLKSLLKAKDLFVKASRYGDKDIYIEAKVRIKRKIRDAQKLRRQKHLLRKAPERKAPIGGVQVY</sequence>
<dbReference type="InterPro" id="IPR045921">
    <property type="entry name" value="DUF6340"/>
</dbReference>
<dbReference type="Gene3D" id="1.25.40.10">
    <property type="entry name" value="Tetratricopeptide repeat domain"/>
    <property type="match status" value="1"/>
</dbReference>
<dbReference type="PROSITE" id="PS51257">
    <property type="entry name" value="PROKAR_LIPOPROTEIN"/>
    <property type="match status" value="1"/>
</dbReference>
<dbReference type="OrthoDB" id="632318at2"/>
<dbReference type="AlphaFoldDB" id="A0A1H0D653"/>
<dbReference type="STRING" id="206665.SAMN04488516_10443"/>
<feature type="coiled-coil region" evidence="1">
    <location>
        <begin position="333"/>
        <end position="360"/>
    </location>
</feature>
<name>A0A1H0D653_9BACT</name>
<accession>A0A1H0D653</accession>
<keyword evidence="3" id="KW-1185">Reference proteome</keyword>
<dbReference type="InterPro" id="IPR011990">
    <property type="entry name" value="TPR-like_helical_dom_sf"/>
</dbReference>
<proteinExistence type="predicted"/>
<evidence type="ECO:0000313" key="2">
    <source>
        <dbReference type="EMBL" id="SDN65623.1"/>
    </source>
</evidence>
<dbReference type="SUPFAM" id="SSF48452">
    <property type="entry name" value="TPR-like"/>
    <property type="match status" value="1"/>
</dbReference>
<reference evidence="2 3" key="1">
    <citation type="submission" date="2016-10" db="EMBL/GenBank/DDBJ databases">
        <authorList>
            <person name="de Groot N.N."/>
        </authorList>
    </citation>
    <scope>NUCLEOTIDE SEQUENCE [LARGE SCALE GENOMIC DNA]</scope>
    <source>
        <strain evidence="2 3">DSM 15269</strain>
    </source>
</reference>
<gene>
    <name evidence="2" type="ORF">SAMN04488516_10443</name>
</gene>
<organism evidence="2 3">
    <name type="scientific">Desulfonauticus submarinus</name>
    <dbReference type="NCBI Taxonomy" id="206665"/>
    <lineage>
        <taxon>Bacteria</taxon>
        <taxon>Pseudomonadati</taxon>
        <taxon>Thermodesulfobacteriota</taxon>
        <taxon>Desulfovibrionia</taxon>
        <taxon>Desulfovibrionales</taxon>
        <taxon>Desulfonauticaceae</taxon>
        <taxon>Desulfonauticus</taxon>
    </lineage>
</organism>
<dbReference type="Pfam" id="PF19867">
    <property type="entry name" value="DUF6340"/>
    <property type="match status" value="1"/>
</dbReference>
<keyword evidence="1" id="KW-0175">Coiled coil</keyword>
<protein>
    <submittedName>
        <fullName evidence="2">Uncharacterized protein</fullName>
    </submittedName>
</protein>
<dbReference type="EMBL" id="FNIN01000004">
    <property type="protein sequence ID" value="SDN65623.1"/>
    <property type="molecule type" value="Genomic_DNA"/>
</dbReference>
<evidence type="ECO:0000313" key="3">
    <source>
        <dbReference type="Proteomes" id="UP000199602"/>
    </source>
</evidence>
<evidence type="ECO:0000256" key="1">
    <source>
        <dbReference type="SAM" id="Coils"/>
    </source>
</evidence>
<dbReference type="RefSeq" id="WP_092064710.1">
    <property type="nucleotide sequence ID" value="NZ_FNIN01000004.1"/>
</dbReference>
<dbReference type="Proteomes" id="UP000199602">
    <property type="component" value="Unassembled WGS sequence"/>
</dbReference>